<dbReference type="PANTHER" id="PTHR30055">
    <property type="entry name" value="HTH-TYPE TRANSCRIPTIONAL REGULATOR RUTR"/>
    <property type="match status" value="1"/>
</dbReference>
<keyword evidence="3 5" id="KW-0238">DNA-binding</keyword>
<evidence type="ECO:0000256" key="6">
    <source>
        <dbReference type="SAM" id="MobiDB-lite"/>
    </source>
</evidence>
<sequence length="257" mass="27492">MATPSLPTASMPQTTPHDAFTPAPSTELSPSAAARDAELSTRDRIIDVAERLFAEQGYNGVSLRAITAAADANMAAVHYYFRTKEGLLRAIFEGRVVDMNAERQALLDACFPTDGQVTQPDVRQVLAAFLGPGLRMGDTDKGAIFNRLSAICSVEPDRTVKNIVFGVHDAVARHFVLALEAACPHLTRDELFLRLQCVFGSMMYLRADNGRVARLMPDASGNGPTLGPSSQTLAGMLDFLAAGLNAPGTSPAQDRSD</sequence>
<dbReference type="Pfam" id="PF00440">
    <property type="entry name" value="TetR_N"/>
    <property type="match status" value="1"/>
</dbReference>
<dbReference type="InterPro" id="IPR009057">
    <property type="entry name" value="Homeodomain-like_sf"/>
</dbReference>
<dbReference type="AlphaFoldDB" id="A0A7Y9LMI0"/>
<dbReference type="InterPro" id="IPR001647">
    <property type="entry name" value="HTH_TetR"/>
</dbReference>
<accession>A0A7Y9LMI0</accession>
<evidence type="ECO:0000313" key="8">
    <source>
        <dbReference type="EMBL" id="NYE82260.1"/>
    </source>
</evidence>
<dbReference type="RefSeq" id="WP_179584951.1">
    <property type="nucleotide sequence ID" value="NZ_JACBYR010000001.1"/>
</dbReference>
<evidence type="ECO:0000259" key="7">
    <source>
        <dbReference type="PROSITE" id="PS50977"/>
    </source>
</evidence>
<reference evidence="8 9" key="1">
    <citation type="submission" date="2020-07" db="EMBL/GenBank/DDBJ databases">
        <title>Genomic Encyclopedia of Type Strains, Phase IV (KMG-V): Genome sequencing to study the core and pangenomes of soil and plant-associated prokaryotes.</title>
        <authorList>
            <person name="Whitman W."/>
        </authorList>
    </citation>
    <scope>NUCLEOTIDE SEQUENCE [LARGE SCALE GENOMIC DNA]</scope>
    <source>
        <strain evidence="8 9">SAS40</strain>
    </source>
</reference>
<feature type="domain" description="HTH tetR-type" evidence="7">
    <location>
        <begin position="39"/>
        <end position="99"/>
    </location>
</feature>
<dbReference type="PROSITE" id="PS50977">
    <property type="entry name" value="HTH_TETR_2"/>
    <property type="match status" value="1"/>
</dbReference>
<dbReference type="Gene3D" id="1.10.357.10">
    <property type="entry name" value="Tetracycline Repressor, domain 2"/>
    <property type="match status" value="1"/>
</dbReference>
<comment type="caution">
    <text evidence="8">The sequence shown here is derived from an EMBL/GenBank/DDBJ whole genome shotgun (WGS) entry which is preliminary data.</text>
</comment>
<name>A0A7Y9LMI0_9BURK</name>
<dbReference type="PRINTS" id="PR00455">
    <property type="entry name" value="HTHTETR"/>
</dbReference>
<dbReference type="InterPro" id="IPR041586">
    <property type="entry name" value="PsrA_TetR_C"/>
</dbReference>
<evidence type="ECO:0000256" key="1">
    <source>
        <dbReference type="ARBA" id="ARBA00022491"/>
    </source>
</evidence>
<evidence type="ECO:0000256" key="2">
    <source>
        <dbReference type="ARBA" id="ARBA00023015"/>
    </source>
</evidence>
<dbReference type="GO" id="GO:0003700">
    <property type="term" value="F:DNA-binding transcription factor activity"/>
    <property type="evidence" value="ECO:0007669"/>
    <property type="project" value="TreeGrafter"/>
</dbReference>
<organism evidence="8 9">
    <name type="scientific">Pigmentiphaga litoralis</name>
    <dbReference type="NCBI Taxonomy" id="516702"/>
    <lineage>
        <taxon>Bacteria</taxon>
        <taxon>Pseudomonadati</taxon>
        <taxon>Pseudomonadota</taxon>
        <taxon>Betaproteobacteria</taxon>
        <taxon>Burkholderiales</taxon>
        <taxon>Alcaligenaceae</taxon>
        <taxon>Pigmentiphaga</taxon>
    </lineage>
</organism>
<protein>
    <submittedName>
        <fullName evidence="8">AcrR family transcriptional regulator</fullName>
    </submittedName>
</protein>
<dbReference type="PANTHER" id="PTHR30055:SF235">
    <property type="entry name" value="TRANSCRIPTIONAL REGULATORY PROTEIN"/>
    <property type="match status" value="1"/>
</dbReference>
<dbReference type="GO" id="GO:0000976">
    <property type="term" value="F:transcription cis-regulatory region binding"/>
    <property type="evidence" value="ECO:0007669"/>
    <property type="project" value="TreeGrafter"/>
</dbReference>
<proteinExistence type="predicted"/>
<feature type="region of interest" description="Disordered" evidence="6">
    <location>
        <begin position="1"/>
        <end position="36"/>
    </location>
</feature>
<gene>
    <name evidence="8" type="ORF">FHW18_001531</name>
</gene>
<keyword evidence="4" id="KW-0804">Transcription</keyword>
<feature type="DNA-binding region" description="H-T-H motif" evidence="5">
    <location>
        <begin position="62"/>
        <end position="81"/>
    </location>
</feature>
<feature type="compositionally biased region" description="Polar residues" evidence="6">
    <location>
        <begin position="1"/>
        <end position="16"/>
    </location>
</feature>
<dbReference type="InterPro" id="IPR023772">
    <property type="entry name" value="DNA-bd_HTH_TetR-type_CS"/>
</dbReference>
<dbReference type="SUPFAM" id="SSF48498">
    <property type="entry name" value="Tetracyclin repressor-like, C-terminal domain"/>
    <property type="match status" value="1"/>
</dbReference>
<dbReference type="EMBL" id="JACBYR010000001">
    <property type="protein sequence ID" value="NYE82260.1"/>
    <property type="molecule type" value="Genomic_DNA"/>
</dbReference>
<dbReference type="InterPro" id="IPR050109">
    <property type="entry name" value="HTH-type_TetR-like_transc_reg"/>
</dbReference>
<dbReference type="InterPro" id="IPR036271">
    <property type="entry name" value="Tet_transcr_reg_TetR-rel_C_sf"/>
</dbReference>
<dbReference type="SUPFAM" id="SSF46689">
    <property type="entry name" value="Homeodomain-like"/>
    <property type="match status" value="1"/>
</dbReference>
<dbReference type="Proteomes" id="UP000542125">
    <property type="component" value="Unassembled WGS sequence"/>
</dbReference>
<keyword evidence="9" id="KW-1185">Reference proteome</keyword>
<keyword evidence="1" id="KW-0678">Repressor</keyword>
<evidence type="ECO:0000256" key="3">
    <source>
        <dbReference type="ARBA" id="ARBA00023125"/>
    </source>
</evidence>
<evidence type="ECO:0000256" key="4">
    <source>
        <dbReference type="ARBA" id="ARBA00023163"/>
    </source>
</evidence>
<keyword evidence="2" id="KW-0805">Transcription regulation</keyword>
<dbReference type="PROSITE" id="PS01081">
    <property type="entry name" value="HTH_TETR_1"/>
    <property type="match status" value="1"/>
</dbReference>
<evidence type="ECO:0000313" key="9">
    <source>
        <dbReference type="Proteomes" id="UP000542125"/>
    </source>
</evidence>
<dbReference type="Pfam" id="PF17939">
    <property type="entry name" value="TetR_C_30"/>
    <property type="match status" value="1"/>
</dbReference>
<evidence type="ECO:0000256" key="5">
    <source>
        <dbReference type="PROSITE-ProRule" id="PRU00335"/>
    </source>
</evidence>